<protein>
    <submittedName>
        <fullName evidence="3">ICAM5 protein</fullName>
    </submittedName>
</protein>
<comment type="caution">
    <text evidence="3">The sequence shown here is derived from an EMBL/GenBank/DDBJ whole genome shotgun (WGS) entry which is preliminary data.</text>
</comment>
<dbReference type="InterPro" id="IPR013783">
    <property type="entry name" value="Ig-like_fold"/>
</dbReference>
<gene>
    <name evidence="3" type="primary">Icam5</name>
    <name evidence="3" type="ORF">UPUEPO_R15116</name>
</gene>
<dbReference type="SUPFAM" id="SSF48726">
    <property type="entry name" value="Immunoglobulin"/>
    <property type="match status" value="1"/>
</dbReference>
<dbReference type="InterPro" id="IPR007110">
    <property type="entry name" value="Ig-like_dom"/>
</dbReference>
<dbReference type="GO" id="GO:0007155">
    <property type="term" value="P:cell adhesion"/>
    <property type="evidence" value="ECO:0007669"/>
    <property type="project" value="InterPro"/>
</dbReference>
<dbReference type="PANTHER" id="PTHR13771:SF9">
    <property type="entry name" value="INTERCELLULAR ADHESION MOLECULE 5"/>
    <property type="match status" value="1"/>
</dbReference>
<dbReference type="Proteomes" id="UP000544127">
    <property type="component" value="Unassembled WGS sequence"/>
</dbReference>
<dbReference type="PANTHER" id="PTHR13771">
    <property type="entry name" value="INTERCELLULAR ADHESION MOLECULE"/>
    <property type="match status" value="1"/>
</dbReference>
<dbReference type="AlphaFoldDB" id="A0A7K6ANM4"/>
<dbReference type="InterPro" id="IPR047012">
    <property type="entry name" value="ICAM_VCAM"/>
</dbReference>
<keyword evidence="4" id="KW-1185">Reference proteome</keyword>
<dbReference type="PROSITE" id="PS50835">
    <property type="entry name" value="IG_LIKE"/>
    <property type="match status" value="1"/>
</dbReference>
<evidence type="ECO:0000259" key="2">
    <source>
        <dbReference type="PROSITE" id="PS50835"/>
    </source>
</evidence>
<proteinExistence type="predicted"/>
<dbReference type="GO" id="GO:0005178">
    <property type="term" value="F:integrin binding"/>
    <property type="evidence" value="ECO:0007669"/>
    <property type="project" value="InterPro"/>
</dbReference>
<reference evidence="3 4" key="1">
    <citation type="submission" date="2019-09" db="EMBL/GenBank/DDBJ databases">
        <title>Bird 10,000 Genomes (B10K) Project - Family phase.</title>
        <authorList>
            <person name="Zhang G."/>
        </authorList>
    </citation>
    <scope>NUCLEOTIDE SEQUENCE [LARGE SCALE GENOMIC DNA]</scope>
    <source>
        <strain evidence="3">B10K-DU-012-37</strain>
    </source>
</reference>
<feature type="region of interest" description="Disordered" evidence="1">
    <location>
        <begin position="1"/>
        <end position="28"/>
    </location>
</feature>
<evidence type="ECO:0000313" key="3">
    <source>
        <dbReference type="EMBL" id="NWU91673.1"/>
    </source>
</evidence>
<evidence type="ECO:0000256" key="1">
    <source>
        <dbReference type="SAM" id="MobiDB-lite"/>
    </source>
</evidence>
<dbReference type="OrthoDB" id="6250964at2759"/>
<feature type="domain" description="Ig-like" evidence="2">
    <location>
        <begin position="1"/>
        <end position="56"/>
    </location>
</feature>
<feature type="non-terminal residue" evidence="3">
    <location>
        <position position="1"/>
    </location>
</feature>
<dbReference type="Gene3D" id="2.60.40.10">
    <property type="entry name" value="Immunoglobulins"/>
    <property type="match status" value="1"/>
</dbReference>
<evidence type="ECO:0000313" key="4">
    <source>
        <dbReference type="Proteomes" id="UP000544127"/>
    </source>
</evidence>
<feature type="compositionally biased region" description="Low complexity" evidence="1">
    <location>
        <begin position="14"/>
        <end position="28"/>
    </location>
</feature>
<feature type="non-terminal residue" evidence="3">
    <location>
        <position position="66"/>
    </location>
</feature>
<dbReference type="InterPro" id="IPR036179">
    <property type="entry name" value="Ig-like_dom_sf"/>
</dbReference>
<sequence>LSCQADGEPPPVTRCARQGANARARASGAASRHDAGHYLCQATNRHGAAVRSVTVTVECERGHRGA</sequence>
<accession>A0A7K6ANM4</accession>
<organism evidence="3 4">
    <name type="scientific">Upupa epops</name>
    <name type="common">Eurasian hoopoe</name>
    <dbReference type="NCBI Taxonomy" id="57439"/>
    <lineage>
        <taxon>Eukaryota</taxon>
        <taxon>Metazoa</taxon>
        <taxon>Chordata</taxon>
        <taxon>Craniata</taxon>
        <taxon>Vertebrata</taxon>
        <taxon>Euteleostomi</taxon>
        <taxon>Archelosauria</taxon>
        <taxon>Archosauria</taxon>
        <taxon>Dinosauria</taxon>
        <taxon>Saurischia</taxon>
        <taxon>Theropoda</taxon>
        <taxon>Coelurosauria</taxon>
        <taxon>Aves</taxon>
        <taxon>Neognathae</taxon>
        <taxon>Neoaves</taxon>
        <taxon>Telluraves</taxon>
        <taxon>Coraciimorphae</taxon>
        <taxon>Bucerotiformes</taxon>
        <taxon>Upupidae</taxon>
        <taxon>Upupa</taxon>
    </lineage>
</organism>
<name>A0A7K6ANM4_UPUEP</name>
<dbReference type="EMBL" id="VZRI01003470">
    <property type="protein sequence ID" value="NWU91673.1"/>
    <property type="molecule type" value="Genomic_DNA"/>
</dbReference>